<dbReference type="SUPFAM" id="SSF52096">
    <property type="entry name" value="ClpP/crotonase"/>
    <property type="match status" value="1"/>
</dbReference>
<dbReference type="Proteomes" id="UP000241167">
    <property type="component" value="Unassembled WGS sequence"/>
</dbReference>
<name>A0A2P7QEC9_9SPHN</name>
<evidence type="ECO:0000313" key="2">
    <source>
        <dbReference type="EMBL" id="PSJ36286.1"/>
    </source>
</evidence>
<proteinExistence type="predicted"/>
<comment type="caution">
    <text evidence="2">The sequence shown here is derived from an EMBL/GenBank/DDBJ whole genome shotgun (WGS) entry which is preliminary data.</text>
</comment>
<organism evidence="2 3">
    <name type="scientific">Allosphingosinicella deserti</name>
    <dbReference type="NCBI Taxonomy" id="2116704"/>
    <lineage>
        <taxon>Bacteria</taxon>
        <taxon>Pseudomonadati</taxon>
        <taxon>Pseudomonadota</taxon>
        <taxon>Alphaproteobacteria</taxon>
        <taxon>Sphingomonadales</taxon>
        <taxon>Sphingomonadaceae</taxon>
        <taxon>Allosphingosinicella</taxon>
    </lineage>
</organism>
<dbReference type="AlphaFoldDB" id="A0A2P7QEC9"/>
<dbReference type="PANTHER" id="PTHR35984">
    <property type="entry name" value="PERIPLASMIC SERINE PROTEASE"/>
    <property type="match status" value="1"/>
</dbReference>
<dbReference type="OrthoDB" id="9806253at2"/>
<evidence type="ECO:0000256" key="1">
    <source>
        <dbReference type="SAM" id="MobiDB-lite"/>
    </source>
</evidence>
<dbReference type="Gene3D" id="3.90.226.10">
    <property type="entry name" value="2-enoyl-CoA Hydratase, Chain A, domain 1"/>
    <property type="match status" value="1"/>
</dbReference>
<dbReference type="GO" id="GO:0016020">
    <property type="term" value="C:membrane"/>
    <property type="evidence" value="ECO:0007669"/>
    <property type="project" value="InterPro"/>
</dbReference>
<dbReference type="InterPro" id="IPR029045">
    <property type="entry name" value="ClpP/crotonase-like_dom_sf"/>
</dbReference>
<accession>A0A2P7QEC9</accession>
<protein>
    <recommendedName>
        <fullName evidence="4">Serine protease</fullName>
    </recommendedName>
</protein>
<reference evidence="2 3" key="1">
    <citation type="submission" date="2018-03" db="EMBL/GenBank/DDBJ databases">
        <title>The draft genome of Sphingosinicella sp. GL-C-18.</title>
        <authorList>
            <person name="Liu L."/>
            <person name="Li L."/>
            <person name="Liang L."/>
            <person name="Zhang X."/>
            <person name="Wang T."/>
        </authorList>
    </citation>
    <scope>NUCLEOTIDE SEQUENCE [LARGE SCALE GENOMIC DNA]</scope>
    <source>
        <strain evidence="2 3">GL-C-18</strain>
    </source>
</reference>
<sequence length="359" mass="39514">MGLGRLLVPGGFPLHHREARSARSQPALIRSDGPARSSTNHRNKKRPEVSRFVNDPAGPGGESAPDNQGLRSNGDYFPRGRRLPQQSPLFWVAEKDRYLRQLLIRDIEELTGRRLLVYFADCESGDQGVQITSSDDAYLAELLGSSAPEPTDLLLETDGGSTDATEKLVALLRSCAPDLRVIVPRRAKSNGTLLALASAEVLMGITSELGPIDPILTVSPQMRFSAHLLVGDDVDPLLRRTAEDAIAQTKKLATTLLETGMLRGRPDAEISEIVDKLAGRDHFHSHGSVIDAEEATALGLRIKLLPLDDHLWQCIWLLRCMYAHDLRNQQLVKVFEGRKLSNALRANGRLEIEPVTKPV</sequence>
<keyword evidence="3" id="KW-1185">Reference proteome</keyword>
<feature type="region of interest" description="Disordered" evidence="1">
    <location>
        <begin position="18"/>
        <end position="81"/>
    </location>
</feature>
<dbReference type="Pfam" id="PF01972">
    <property type="entry name" value="SDH_protease"/>
    <property type="match status" value="1"/>
</dbReference>
<evidence type="ECO:0008006" key="4">
    <source>
        <dbReference type="Google" id="ProtNLM"/>
    </source>
</evidence>
<evidence type="ECO:0000313" key="3">
    <source>
        <dbReference type="Proteomes" id="UP000241167"/>
    </source>
</evidence>
<dbReference type="InterPro" id="IPR002825">
    <property type="entry name" value="Pept_S49_ser-pept_pro"/>
</dbReference>
<dbReference type="EMBL" id="PXYI01000015">
    <property type="protein sequence ID" value="PSJ36286.1"/>
    <property type="molecule type" value="Genomic_DNA"/>
</dbReference>
<dbReference type="PANTHER" id="PTHR35984:SF1">
    <property type="entry name" value="PERIPLASMIC SERINE PROTEASE"/>
    <property type="match status" value="1"/>
</dbReference>
<gene>
    <name evidence="2" type="ORF">C7I55_26695</name>
</gene>